<dbReference type="UniPathway" id="UPA00094"/>
<sequence>VAGNSAKLRNLNNVSICRHLGIFVTVGMVTSVTDRFTFEGKSSYARDELVECGHGRLFGPGNALLPLPPMLMLDRITSITADGGLHGKGKALAEMDIKPDLWFFECHFASDPVMPGCLMQDALWQLLGFFAGWCGLPGKGRAISCGKIKLSEQVLPTAKLLSFELNIRRVINRRLVLAVADAIAKVDGALALEADDLRVALFT</sequence>
<evidence type="ECO:0000313" key="1">
    <source>
        <dbReference type="EMBL" id="SVC03482.1"/>
    </source>
</evidence>
<accession>A0A382IWE2</accession>
<dbReference type="EMBL" id="UINC01069814">
    <property type="protein sequence ID" value="SVC03482.1"/>
    <property type="molecule type" value="Genomic_DNA"/>
</dbReference>
<dbReference type="InterPro" id="IPR029069">
    <property type="entry name" value="HotDog_dom_sf"/>
</dbReference>
<protein>
    <submittedName>
        <fullName evidence="1">Uncharacterized protein</fullName>
    </submittedName>
</protein>
<dbReference type="GO" id="GO:0006633">
    <property type="term" value="P:fatty acid biosynthetic process"/>
    <property type="evidence" value="ECO:0007669"/>
    <property type="project" value="UniProtKB-UniPathway"/>
</dbReference>
<dbReference type="AlphaFoldDB" id="A0A382IWE2"/>
<dbReference type="Gene3D" id="3.10.129.10">
    <property type="entry name" value="Hotdog Thioesterase"/>
    <property type="match status" value="1"/>
</dbReference>
<organism evidence="1">
    <name type="scientific">marine metagenome</name>
    <dbReference type="NCBI Taxonomy" id="408172"/>
    <lineage>
        <taxon>unclassified sequences</taxon>
        <taxon>metagenomes</taxon>
        <taxon>ecological metagenomes</taxon>
    </lineage>
</organism>
<dbReference type="InterPro" id="IPR013114">
    <property type="entry name" value="FabA_FabZ"/>
</dbReference>
<reference evidence="1" key="1">
    <citation type="submission" date="2018-05" db="EMBL/GenBank/DDBJ databases">
        <authorList>
            <person name="Lanie J.A."/>
            <person name="Ng W.-L."/>
            <person name="Kazmierczak K.M."/>
            <person name="Andrzejewski T.M."/>
            <person name="Davidsen T.M."/>
            <person name="Wayne K.J."/>
            <person name="Tettelin H."/>
            <person name="Glass J.I."/>
            <person name="Rusch D."/>
            <person name="Podicherti R."/>
            <person name="Tsui H.-C.T."/>
            <person name="Winkler M.E."/>
        </authorList>
    </citation>
    <scope>NUCLEOTIDE SEQUENCE</scope>
</reference>
<dbReference type="NCBIfam" id="NF003509">
    <property type="entry name" value="PRK05174.1"/>
    <property type="match status" value="1"/>
</dbReference>
<feature type="non-terminal residue" evidence="1">
    <location>
        <position position="1"/>
    </location>
</feature>
<dbReference type="PANTHER" id="PTHR30272">
    <property type="entry name" value="3-HYDROXYACYL-[ACYL-CARRIER-PROTEIN] DEHYDRATASE"/>
    <property type="match status" value="1"/>
</dbReference>
<name>A0A382IWE2_9ZZZZ</name>
<proteinExistence type="predicted"/>
<dbReference type="Pfam" id="PF07977">
    <property type="entry name" value="FabA"/>
    <property type="match status" value="1"/>
</dbReference>
<dbReference type="PANTHER" id="PTHR30272:SF8">
    <property type="entry name" value="3-HYDROXYDECANOYL-[ACYL-CARRIER-PROTEIN] DEHYDRATASE"/>
    <property type="match status" value="1"/>
</dbReference>
<dbReference type="SUPFAM" id="SSF54637">
    <property type="entry name" value="Thioesterase/thiol ester dehydrase-isomerase"/>
    <property type="match status" value="1"/>
</dbReference>
<gene>
    <name evidence="1" type="ORF">METZ01_LOCUS256336</name>
</gene>